<proteinExistence type="predicted"/>
<dbReference type="Gene3D" id="3.40.50.12780">
    <property type="entry name" value="N-terminal domain of ligase-like"/>
    <property type="match status" value="1"/>
</dbReference>
<protein>
    <submittedName>
        <fullName evidence="8">Carboxylic acid reductase (CAR) (ATP/NADPH-dependent carboxylic acid reductase) (FAAL9) (Medium/long-chain-fatty-acid--AMP ligase FadD9)</fullName>
    </submittedName>
</protein>
<name>A0ABP0IXZ7_9DINO</name>
<evidence type="ECO:0000256" key="3">
    <source>
        <dbReference type="ARBA" id="ARBA00022741"/>
    </source>
</evidence>
<dbReference type="EMBL" id="CAXAMM010005347">
    <property type="protein sequence ID" value="CAK9006982.1"/>
    <property type="molecule type" value="Genomic_DNA"/>
</dbReference>
<organism evidence="8 9">
    <name type="scientific">Durusdinium trenchii</name>
    <dbReference type="NCBI Taxonomy" id="1381693"/>
    <lineage>
        <taxon>Eukaryota</taxon>
        <taxon>Sar</taxon>
        <taxon>Alveolata</taxon>
        <taxon>Dinophyceae</taxon>
        <taxon>Suessiales</taxon>
        <taxon>Symbiodiniaceae</taxon>
        <taxon>Durusdinium</taxon>
    </lineage>
</organism>
<feature type="compositionally biased region" description="Polar residues" evidence="5">
    <location>
        <begin position="948"/>
        <end position="962"/>
    </location>
</feature>
<accession>A0ABP0IXZ7</accession>
<keyword evidence="3" id="KW-0547">Nucleotide-binding</keyword>
<feature type="domain" description="Thioester reductase (TE)" evidence="7">
    <location>
        <begin position="667"/>
        <end position="826"/>
    </location>
</feature>
<dbReference type="GO" id="GO:0016874">
    <property type="term" value="F:ligase activity"/>
    <property type="evidence" value="ECO:0007669"/>
    <property type="project" value="UniProtKB-KW"/>
</dbReference>
<keyword evidence="1" id="KW-0596">Phosphopantetheine</keyword>
<evidence type="ECO:0000259" key="6">
    <source>
        <dbReference type="Pfam" id="PF00501"/>
    </source>
</evidence>
<dbReference type="Pfam" id="PF00501">
    <property type="entry name" value="AMP-binding"/>
    <property type="match status" value="1"/>
</dbReference>
<dbReference type="Pfam" id="PF07993">
    <property type="entry name" value="NAD_binding_4"/>
    <property type="match status" value="1"/>
</dbReference>
<evidence type="ECO:0000256" key="4">
    <source>
        <dbReference type="ARBA" id="ARBA00022840"/>
    </source>
</evidence>
<dbReference type="InterPro" id="IPR036291">
    <property type="entry name" value="NAD(P)-bd_dom_sf"/>
</dbReference>
<reference evidence="8 9" key="1">
    <citation type="submission" date="2024-02" db="EMBL/GenBank/DDBJ databases">
        <authorList>
            <person name="Chen Y."/>
            <person name="Shah S."/>
            <person name="Dougan E. K."/>
            <person name="Thang M."/>
            <person name="Chan C."/>
        </authorList>
    </citation>
    <scope>NUCLEOTIDE SEQUENCE [LARGE SCALE GENOMIC DNA]</scope>
</reference>
<keyword evidence="2" id="KW-0597">Phosphoprotein</keyword>
<feature type="domain" description="AMP-dependent synthetase/ligase" evidence="6">
    <location>
        <begin position="57"/>
        <end position="374"/>
    </location>
</feature>
<sequence length="962" mass="106235">MEPEKNLQDKFCIQCSEYFVRASPRHDAHDQVHFNTEGHVSEDTLCSLLVSLFTVYSDRPCLGTPTGGCAQWNWVSYAQVKKRVISYIRFLRGSESIEINRFLVAAFPQNCLELIAFDLAAALLGTCSVIAQGAEHAREIVSALGEERCEIISGPIKEKVNPSQANFDFEELLWTGGDKDVLFSLFATSGSTGTPKLVRRTRGSWLDTVRDTAQFGGHLCITLNFTSFAHSAARTELWWNLACGGQTALADVHLELLDSLEALSPTEIAAPPAVWSEIRSALLNRGVFDFDTLQRNMGRLLQNLHTVSTSSASCEPGLFSFLEKVFGKKIMVFDNYGATEVGCIALNGKQQGEVKLVEIPEQGIFSPQGEVCIQADAFEGYYGQQFQQEGVLTEDGYYRTGDIAEKTELGEIRVIGRLSNMVKLSNGKLESLDFIDKQIMQTLQAEMADVEQVCTLEILGSLAAVVHIPSQEMPPPLWIPCILAHEKFTVENGMLTPSLKLCRRNILAKHEAELRALIEERNSKVHEILSSVASFSVSGIDDTRPLQEYGVTSVHVARIASMLGIPAYLISGASTLRDLNYCIASDGMVRFALADIHTSIQRWNTSSGIPNPSQFDSFDTAGETAWEGPWRRAVVTGATGQIGSHFVRLLQDRGLTVIPVASSLGHDISKPQLGMNDQVYSDCLQSDVIVHCAAIVNWNASYSSVREANVLSILNLARLCISGKPKALLFVGSGVTFPEEEPHLEWLEECANPYMVSKIASEFLIRKLNIRAVVVRAGTIVWHSVTGAHKSSDAYVQLVKAIIRDGLIWDDDDLMDGMNVDLFCKAAYTLFEHRKNDTYNLCGTYTLSALMQCLHLEPRRVPYPCWRRQLLSRCTDDHPLTPLLPHIEADSPPFVADNYLKKHVLSPKCRKVLGLENSQEIVAAGYEAFAKAMASSEKRGPAAFSRAHSISKTSESQQATHC</sequence>
<gene>
    <name evidence="8" type="ORF">SCF082_LOCUS9266</name>
</gene>
<dbReference type="InterPro" id="IPR013120">
    <property type="entry name" value="FAR_NAD-bd"/>
</dbReference>
<dbReference type="InterPro" id="IPR020845">
    <property type="entry name" value="AMP-binding_CS"/>
</dbReference>
<evidence type="ECO:0000256" key="5">
    <source>
        <dbReference type="SAM" id="MobiDB-lite"/>
    </source>
</evidence>
<evidence type="ECO:0000256" key="1">
    <source>
        <dbReference type="ARBA" id="ARBA00022450"/>
    </source>
</evidence>
<dbReference type="InterPro" id="IPR000873">
    <property type="entry name" value="AMP-dep_synth/lig_dom"/>
</dbReference>
<dbReference type="PANTHER" id="PTHR43272">
    <property type="entry name" value="LONG-CHAIN-FATTY-ACID--COA LIGASE"/>
    <property type="match status" value="1"/>
</dbReference>
<keyword evidence="8" id="KW-0436">Ligase</keyword>
<keyword evidence="9" id="KW-1185">Reference proteome</keyword>
<dbReference type="PROSITE" id="PS00455">
    <property type="entry name" value="AMP_BINDING"/>
    <property type="match status" value="1"/>
</dbReference>
<dbReference type="Proteomes" id="UP001642464">
    <property type="component" value="Unassembled WGS sequence"/>
</dbReference>
<evidence type="ECO:0000313" key="8">
    <source>
        <dbReference type="EMBL" id="CAK9006982.1"/>
    </source>
</evidence>
<comment type="caution">
    <text evidence="8">The sequence shown here is derived from an EMBL/GenBank/DDBJ whole genome shotgun (WGS) entry which is preliminary data.</text>
</comment>
<dbReference type="Gene3D" id="3.40.50.720">
    <property type="entry name" value="NAD(P)-binding Rossmann-like Domain"/>
    <property type="match status" value="1"/>
</dbReference>
<evidence type="ECO:0000259" key="7">
    <source>
        <dbReference type="Pfam" id="PF07993"/>
    </source>
</evidence>
<evidence type="ECO:0000256" key="2">
    <source>
        <dbReference type="ARBA" id="ARBA00022553"/>
    </source>
</evidence>
<dbReference type="InterPro" id="IPR042099">
    <property type="entry name" value="ANL_N_sf"/>
</dbReference>
<evidence type="ECO:0000313" key="9">
    <source>
        <dbReference type="Proteomes" id="UP001642464"/>
    </source>
</evidence>
<keyword evidence="4" id="KW-0067">ATP-binding</keyword>
<dbReference type="SUPFAM" id="SSF51735">
    <property type="entry name" value="NAD(P)-binding Rossmann-fold domains"/>
    <property type="match status" value="1"/>
</dbReference>
<dbReference type="SUPFAM" id="SSF56801">
    <property type="entry name" value="Acetyl-CoA synthetase-like"/>
    <property type="match status" value="1"/>
</dbReference>
<feature type="region of interest" description="Disordered" evidence="5">
    <location>
        <begin position="943"/>
        <end position="962"/>
    </location>
</feature>
<dbReference type="PANTHER" id="PTHR43272:SF33">
    <property type="entry name" value="AMP-BINDING DOMAIN-CONTAINING PROTEIN-RELATED"/>
    <property type="match status" value="1"/>
</dbReference>